<dbReference type="GO" id="GO:0043812">
    <property type="term" value="F:phosphatidylinositol-4-phosphate phosphatase activity"/>
    <property type="evidence" value="ECO:0007669"/>
    <property type="project" value="TreeGrafter"/>
</dbReference>
<keyword evidence="1" id="KW-0812">Transmembrane</keyword>
<feature type="domain" description="SAC" evidence="2">
    <location>
        <begin position="124"/>
        <end position="506"/>
    </location>
</feature>
<gene>
    <name evidence="3" type="ORF">HK103_001281</name>
</gene>
<dbReference type="PANTHER" id="PTHR45662:SF2">
    <property type="entry name" value="PHOSPHATIDYLINOSITOL-3-PHOSPHATASE SAC1"/>
    <property type="match status" value="1"/>
</dbReference>
<keyword evidence="4" id="KW-1185">Reference proteome</keyword>
<keyword evidence="1" id="KW-0472">Membrane</keyword>
<dbReference type="AlphaFoldDB" id="A0AAD5Y373"/>
<evidence type="ECO:0000259" key="2">
    <source>
        <dbReference type="PROSITE" id="PS50275"/>
    </source>
</evidence>
<dbReference type="GO" id="GO:0005783">
    <property type="term" value="C:endoplasmic reticulum"/>
    <property type="evidence" value="ECO:0007669"/>
    <property type="project" value="TreeGrafter"/>
</dbReference>
<dbReference type="InterPro" id="IPR002013">
    <property type="entry name" value="SAC_dom"/>
</dbReference>
<keyword evidence="1" id="KW-1133">Transmembrane helix</keyword>
<dbReference type="Pfam" id="PF02383">
    <property type="entry name" value="Syja_N"/>
    <property type="match status" value="1"/>
</dbReference>
<feature type="transmembrane region" description="Helical" evidence="1">
    <location>
        <begin position="645"/>
        <end position="662"/>
    </location>
</feature>
<dbReference type="PROSITE" id="PS50275">
    <property type="entry name" value="SAC"/>
    <property type="match status" value="1"/>
</dbReference>
<evidence type="ECO:0000313" key="4">
    <source>
        <dbReference type="Proteomes" id="UP001210925"/>
    </source>
</evidence>
<dbReference type="Proteomes" id="UP001210925">
    <property type="component" value="Unassembled WGS sequence"/>
</dbReference>
<dbReference type="GO" id="GO:0046856">
    <property type="term" value="P:phosphatidylinositol dephosphorylation"/>
    <property type="evidence" value="ECO:0007669"/>
    <property type="project" value="TreeGrafter"/>
</dbReference>
<dbReference type="EMBL" id="JADGKB010000130">
    <property type="protein sequence ID" value="KAJ3252780.1"/>
    <property type="molecule type" value="Genomic_DNA"/>
</dbReference>
<dbReference type="PANTHER" id="PTHR45662">
    <property type="entry name" value="PHOSPHATIDYLINOSITIDE PHOSPHATASE SAC1"/>
    <property type="match status" value="1"/>
</dbReference>
<sequence length="688" mass="77372">MPNQFVSKTSYRVYKTNDARTLIENPARLDINGAEPTTMLSITDTGITVGEIMGLVGVIELSFGKYLLAITSRKLAATLQTHKIWKITGVVAIPIGAGKPVDISALPDKDLGKHAIDEEILKQIKEIFHAGRLYYSNTYDVTHSIQHNYFSKAMKPTSTIVDDRYFFNQNLQKDLIKANNAENDTSPWITKIIAGFAGTIDVDLKENENKAITYQVLLISRINHRRLGTRYVRRGLDYEGNAANNVEMEQIVLNQDFLKDKSLSSYVQLRGSVPSIWGQDLDLSYRPRLVLADIKNESIWKPIKTHYQDLKNQYIGERGFQAGMDNGTVVCVNLLNDDGFEGPLSNIYESTVKKFGDSKIKYENFAMNKFCKNGNFDKIEILKDRVHLPLINSGWFVAEGDVPSLQSAGTLRVSKIQTGVARVSCLDSLDRTNLTCSIFARYMLPYQVQGISPGLPSVQVLPATGVAPSEVRDTVSTTRKALEGCYTNLTCLWADSGDSISLMYAGTGALKADVTRSGKRQIQGLYNDGMNSLTRYYLNNFTHGHLQDTYDLLTGKLTVEKINELAEVEGPKRAKRIKRPLVQRNNFPGNIVPSTVLNIVEPVYFNAREYLENSKTSQKEKKVVDRVLTVMKEVAPEKINTIFELIWAMYIFFWIFLITKLLKIQGQTVVDTPKLTKEIIELKAIEKK</sequence>
<protein>
    <recommendedName>
        <fullName evidence="2">SAC domain-containing protein</fullName>
    </recommendedName>
</protein>
<evidence type="ECO:0000313" key="3">
    <source>
        <dbReference type="EMBL" id="KAJ3252780.1"/>
    </source>
</evidence>
<name>A0AAD5Y373_9FUNG</name>
<proteinExistence type="predicted"/>
<organism evidence="3 4">
    <name type="scientific">Boothiomyces macroporosus</name>
    <dbReference type="NCBI Taxonomy" id="261099"/>
    <lineage>
        <taxon>Eukaryota</taxon>
        <taxon>Fungi</taxon>
        <taxon>Fungi incertae sedis</taxon>
        <taxon>Chytridiomycota</taxon>
        <taxon>Chytridiomycota incertae sedis</taxon>
        <taxon>Chytridiomycetes</taxon>
        <taxon>Rhizophydiales</taxon>
        <taxon>Terramycetaceae</taxon>
        <taxon>Boothiomyces</taxon>
    </lineage>
</organism>
<comment type="caution">
    <text evidence="3">The sequence shown here is derived from an EMBL/GenBank/DDBJ whole genome shotgun (WGS) entry which is preliminary data.</text>
</comment>
<evidence type="ECO:0000256" key="1">
    <source>
        <dbReference type="SAM" id="Phobius"/>
    </source>
</evidence>
<accession>A0AAD5Y373</accession>
<reference evidence="3" key="1">
    <citation type="submission" date="2020-05" db="EMBL/GenBank/DDBJ databases">
        <title>Phylogenomic resolution of chytrid fungi.</title>
        <authorList>
            <person name="Stajich J.E."/>
            <person name="Amses K."/>
            <person name="Simmons R."/>
            <person name="Seto K."/>
            <person name="Myers J."/>
            <person name="Bonds A."/>
            <person name="Quandt C.A."/>
            <person name="Barry K."/>
            <person name="Liu P."/>
            <person name="Grigoriev I."/>
            <person name="Longcore J.E."/>
            <person name="James T.Y."/>
        </authorList>
    </citation>
    <scope>NUCLEOTIDE SEQUENCE</scope>
    <source>
        <strain evidence="3">PLAUS21</strain>
    </source>
</reference>